<keyword evidence="4" id="KW-1185">Reference proteome</keyword>
<accession>A0A4Z0HDN2</accession>
<dbReference type="Proteomes" id="UP000297948">
    <property type="component" value="Unassembled WGS sequence"/>
</dbReference>
<dbReference type="RefSeq" id="WP_135336957.1">
    <property type="nucleotide sequence ID" value="NZ_JBHLTX010000017.1"/>
</dbReference>
<proteinExistence type="predicted"/>
<evidence type="ECO:0000259" key="2">
    <source>
        <dbReference type="SMART" id="SM00903"/>
    </source>
</evidence>
<dbReference type="Pfam" id="PF01613">
    <property type="entry name" value="Flavin_Reduct"/>
    <property type="match status" value="1"/>
</dbReference>
<name>A0A4Z0HDN2_9ACTN</name>
<dbReference type="SUPFAM" id="SSF50475">
    <property type="entry name" value="FMN-binding split barrel"/>
    <property type="match status" value="1"/>
</dbReference>
<dbReference type="GO" id="GO:0006208">
    <property type="term" value="P:pyrimidine nucleobase catabolic process"/>
    <property type="evidence" value="ECO:0007669"/>
    <property type="project" value="TreeGrafter"/>
</dbReference>
<evidence type="ECO:0000313" key="3">
    <source>
        <dbReference type="EMBL" id="TGB18951.1"/>
    </source>
</evidence>
<dbReference type="OrthoDB" id="9792858at2"/>
<gene>
    <name evidence="3" type="ORF">E4099_01030</name>
</gene>
<dbReference type="GO" id="GO:0042602">
    <property type="term" value="F:riboflavin reductase (NADPH) activity"/>
    <property type="evidence" value="ECO:0007669"/>
    <property type="project" value="TreeGrafter"/>
</dbReference>
<dbReference type="EMBL" id="SRID01000004">
    <property type="protein sequence ID" value="TGB18951.1"/>
    <property type="molecule type" value="Genomic_DNA"/>
</dbReference>
<protein>
    <submittedName>
        <fullName evidence="3">Flavin reductase</fullName>
    </submittedName>
</protein>
<dbReference type="GO" id="GO:0010181">
    <property type="term" value="F:FMN binding"/>
    <property type="evidence" value="ECO:0007669"/>
    <property type="project" value="InterPro"/>
</dbReference>
<dbReference type="InterPro" id="IPR002563">
    <property type="entry name" value="Flavin_Rdtase-like_dom"/>
</dbReference>
<dbReference type="SMART" id="SM00903">
    <property type="entry name" value="Flavin_Reduct"/>
    <property type="match status" value="1"/>
</dbReference>
<dbReference type="InterPro" id="IPR012349">
    <property type="entry name" value="Split_barrel_FMN-bd"/>
</dbReference>
<evidence type="ECO:0000256" key="1">
    <source>
        <dbReference type="ARBA" id="ARBA00023002"/>
    </source>
</evidence>
<organism evidence="3 4">
    <name type="scientific">Streptomyces palmae</name>
    <dbReference type="NCBI Taxonomy" id="1701085"/>
    <lineage>
        <taxon>Bacteria</taxon>
        <taxon>Bacillati</taxon>
        <taxon>Actinomycetota</taxon>
        <taxon>Actinomycetes</taxon>
        <taxon>Kitasatosporales</taxon>
        <taxon>Streptomycetaceae</taxon>
        <taxon>Streptomyces</taxon>
    </lineage>
</organism>
<feature type="domain" description="Flavin reductase like" evidence="2">
    <location>
        <begin position="28"/>
        <end position="170"/>
    </location>
</feature>
<dbReference type="PANTHER" id="PTHR30466">
    <property type="entry name" value="FLAVIN REDUCTASE"/>
    <property type="match status" value="1"/>
</dbReference>
<dbReference type="PANTHER" id="PTHR30466:SF1">
    <property type="entry name" value="FMN REDUCTASE (NADH) RUTF"/>
    <property type="match status" value="1"/>
</dbReference>
<dbReference type="Gene3D" id="2.30.110.10">
    <property type="entry name" value="Electron Transport, Fmn-binding Protein, Chain A"/>
    <property type="match status" value="1"/>
</dbReference>
<sequence>MASSTVPRAPRGTRPCLDPDQQRFRDAMAELPAGVTVLTTMAAAGPVGMTTSAVASLSLAPRLVLVCVANGSGTLAEILRHRAFAVNVLADTMAELSTAFAQGPLLERFAGVAHHVREGVPVLDGAVATIVCRVHETHPGGDHTILVGDVRHARHTGGRPLLRHRGAYRGLF</sequence>
<comment type="caution">
    <text evidence="3">The sequence shown here is derived from an EMBL/GenBank/DDBJ whole genome shotgun (WGS) entry which is preliminary data.</text>
</comment>
<dbReference type="InterPro" id="IPR050268">
    <property type="entry name" value="NADH-dep_flavin_reductase"/>
</dbReference>
<evidence type="ECO:0000313" key="4">
    <source>
        <dbReference type="Proteomes" id="UP000297948"/>
    </source>
</evidence>
<keyword evidence="1" id="KW-0560">Oxidoreductase</keyword>
<reference evidence="3 4" key="1">
    <citation type="submission" date="2019-03" db="EMBL/GenBank/DDBJ databases">
        <authorList>
            <person name="Gonzalez-Pimentel J.L."/>
        </authorList>
    </citation>
    <scope>NUCLEOTIDE SEQUENCE [LARGE SCALE GENOMIC DNA]</scope>
    <source>
        <strain evidence="3 4">JCM 31289</strain>
    </source>
</reference>
<dbReference type="AlphaFoldDB" id="A0A4Z0HDN2"/>